<gene>
    <name evidence="2" type="ORF">SAMN00790413_05057</name>
</gene>
<feature type="compositionally biased region" description="Basic and acidic residues" evidence="1">
    <location>
        <begin position="97"/>
        <end position="108"/>
    </location>
</feature>
<dbReference type="Proteomes" id="UP000192582">
    <property type="component" value="Unassembled WGS sequence"/>
</dbReference>
<evidence type="ECO:0000256" key="1">
    <source>
        <dbReference type="SAM" id="MobiDB-lite"/>
    </source>
</evidence>
<reference evidence="2 3" key="1">
    <citation type="submission" date="2017-04" db="EMBL/GenBank/DDBJ databases">
        <authorList>
            <person name="Afonso C.L."/>
            <person name="Miller P.J."/>
            <person name="Scott M.A."/>
            <person name="Spackman E."/>
            <person name="Goraichik I."/>
            <person name="Dimitrov K.M."/>
            <person name="Suarez D.L."/>
            <person name="Swayne D.E."/>
        </authorList>
    </citation>
    <scope>NUCLEOTIDE SEQUENCE [LARGE SCALE GENOMIC DNA]</scope>
    <source>
        <strain evidence="2 3">KR-140</strain>
    </source>
</reference>
<protein>
    <submittedName>
        <fullName evidence="2">Uncharacterized protein</fullName>
    </submittedName>
</protein>
<dbReference type="RefSeq" id="WP_084046748.1">
    <property type="nucleotide sequence ID" value="NZ_FWWU01000007.1"/>
</dbReference>
<name>A0A1W1UT87_9DEIO</name>
<evidence type="ECO:0000313" key="3">
    <source>
        <dbReference type="Proteomes" id="UP000192582"/>
    </source>
</evidence>
<dbReference type="AlphaFoldDB" id="A0A1W1UT87"/>
<dbReference type="EMBL" id="FWWU01000007">
    <property type="protein sequence ID" value="SMB84266.1"/>
    <property type="molecule type" value="Genomic_DNA"/>
</dbReference>
<accession>A0A1W1UT87</accession>
<sequence length="117" mass="13494">MTTVNLFEYASRKKLRYDTAKGQLSAEQLWELPLTHDNPAVTTLDSVARSVHRELRSVTEESFVQLRKGDREAHLTLKLELVKHIIGVKLAEREQAERARALQQEKRQGRQRCISSV</sequence>
<feature type="region of interest" description="Disordered" evidence="1">
    <location>
        <begin position="97"/>
        <end position="117"/>
    </location>
</feature>
<proteinExistence type="predicted"/>
<dbReference type="OrthoDB" id="3380195at2"/>
<organism evidence="2 3">
    <name type="scientific">Deinococcus hopiensis KR-140</name>
    <dbReference type="NCBI Taxonomy" id="695939"/>
    <lineage>
        <taxon>Bacteria</taxon>
        <taxon>Thermotogati</taxon>
        <taxon>Deinococcota</taxon>
        <taxon>Deinococci</taxon>
        <taxon>Deinococcales</taxon>
        <taxon>Deinococcaceae</taxon>
        <taxon>Deinococcus</taxon>
    </lineage>
</organism>
<evidence type="ECO:0000313" key="2">
    <source>
        <dbReference type="EMBL" id="SMB84266.1"/>
    </source>
</evidence>
<keyword evidence="3" id="KW-1185">Reference proteome</keyword>